<evidence type="ECO:0000256" key="3">
    <source>
        <dbReference type="ARBA" id="ARBA00022692"/>
    </source>
</evidence>
<keyword evidence="11" id="KW-1185">Reference proteome</keyword>
<dbReference type="PANTHER" id="PTHR23502">
    <property type="entry name" value="MAJOR FACILITATOR SUPERFAMILY"/>
    <property type="match status" value="1"/>
</dbReference>
<dbReference type="STRING" id="69771.A0A1V6P7S4"/>
<feature type="transmembrane region" description="Helical" evidence="7">
    <location>
        <begin position="335"/>
        <end position="354"/>
    </location>
</feature>
<keyword evidence="3 7" id="KW-0812">Transmembrane</keyword>
<evidence type="ECO:0000313" key="10">
    <source>
        <dbReference type="EMBL" id="OQD72847.1"/>
    </source>
</evidence>
<dbReference type="FunFam" id="1.20.1720.10:FF:000061">
    <property type="entry name" value="Uncharacterized protein"/>
    <property type="match status" value="1"/>
</dbReference>
<feature type="transmembrane region" description="Helical" evidence="7">
    <location>
        <begin position="374"/>
        <end position="391"/>
    </location>
</feature>
<comment type="similarity">
    <text evidence="2">Belongs to the major facilitator superfamily.</text>
</comment>
<reference evidence="11" key="1">
    <citation type="journal article" date="2017" name="Nat. Microbiol.">
        <title>Global analysis of biosynthetic gene clusters reveals vast potential of secondary metabolite production in Penicillium species.</title>
        <authorList>
            <person name="Nielsen J.C."/>
            <person name="Grijseels S."/>
            <person name="Prigent S."/>
            <person name="Ji B."/>
            <person name="Dainat J."/>
            <person name="Nielsen K.F."/>
            <person name="Frisvad J.C."/>
            <person name="Workman M."/>
            <person name="Nielsen J."/>
        </authorList>
    </citation>
    <scope>NUCLEOTIDE SEQUENCE [LARGE SCALE GENOMIC DNA]</scope>
    <source>
        <strain evidence="11">IBT 11843</strain>
    </source>
</reference>
<proteinExistence type="inferred from homology"/>
<evidence type="ECO:0000256" key="7">
    <source>
        <dbReference type="SAM" id="Phobius"/>
    </source>
</evidence>
<feature type="transmembrane region" description="Helical" evidence="7">
    <location>
        <begin position="436"/>
        <end position="463"/>
    </location>
</feature>
<dbReference type="PROSITE" id="PS50206">
    <property type="entry name" value="RHODANESE_3"/>
    <property type="match status" value="1"/>
</dbReference>
<evidence type="ECO:0000259" key="9">
    <source>
        <dbReference type="PROSITE" id="PS50850"/>
    </source>
</evidence>
<evidence type="ECO:0000256" key="1">
    <source>
        <dbReference type="ARBA" id="ARBA00004651"/>
    </source>
</evidence>
<dbReference type="FunFam" id="1.20.1250.20:FF:000082">
    <property type="entry name" value="MFS multidrug transporter, putative"/>
    <property type="match status" value="1"/>
</dbReference>
<feature type="compositionally biased region" description="Pro residues" evidence="6">
    <location>
        <begin position="42"/>
        <end position="53"/>
    </location>
</feature>
<evidence type="ECO:0000256" key="6">
    <source>
        <dbReference type="SAM" id="MobiDB-lite"/>
    </source>
</evidence>
<sequence>MKLEVPKPSPITINMEKRDPSRETLADSQEIEYHYLELETPLPTPSITLPPGPGQSAPPDAPSLEKYTSPFLWPKWRKSLMTYIACAVTALAGYCAGEVSPASEELCKEWGISAVVYNLSITIFCIGFALAPMVLAPFSEINGRRPIFVVSGILLVAMMVACGGTHSFAGLCVARFFQGIGASTFSTMVGGVISDIYHAEDRNTPMALFSGAALFGTGLAPLISSVIVSHTTWRWVYYSHAIATGIFVVIIFFFFKETRGSVLLSRKAQTLNTYYEKLEEAGHFGVILSSGEAGEEKSVRRIRWKVKSDEQRASLVTMIQISLYRPFHMLFTEPVVFFFSVWVSFSWAVLYLQFGSIPLVFKKNHHFNIEQSGAVFTSMCVGVIIITIISILQEKIAARFFKLPSSAESRLYFVCIESVLLPIGMFWFGWTSYSSVHWIVPTIAIGCAGMGIFSIYLATFNYLADTYHRYASSAIAAQSCCRNLLGGVFPLVTAAMFNNMGFPGASSLLGGIGALLTLVPWVLAFYGPKIRARSKMASELAN</sequence>
<dbReference type="OrthoDB" id="6770063at2759"/>
<name>A0A1V6P7S4_PENDC</name>
<evidence type="ECO:0000259" key="8">
    <source>
        <dbReference type="PROSITE" id="PS50206"/>
    </source>
</evidence>
<feature type="domain" description="Major facilitator superfamily (MFS) profile" evidence="9">
    <location>
        <begin position="81"/>
        <end position="531"/>
    </location>
</feature>
<dbReference type="Pfam" id="PF07690">
    <property type="entry name" value="MFS_1"/>
    <property type="match status" value="1"/>
</dbReference>
<comment type="subcellular location">
    <subcellularLocation>
        <location evidence="1">Cell membrane</location>
        <topology evidence="1">Multi-pass membrane protein</topology>
    </subcellularLocation>
</comment>
<organism evidence="10 11">
    <name type="scientific">Penicillium decumbens</name>
    <dbReference type="NCBI Taxonomy" id="69771"/>
    <lineage>
        <taxon>Eukaryota</taxon>
        <taxon>Fungi</taxon>
        <taxon>Dikarya</taxon>
        <taxon>Ascomycota</taxon>
        <taxon>Pezizomycotina</taxon>
        <taxon>Eurotiomycetes</taxon>
        <taxon>Eurotiomycetidae</taxon>
        <taxon>Eurotiales</taxon>
        <taxon>Aspergillaceae</taxon>
        <taxon>Penicillium</taxon>
    </lineage>
</organism>
<evidence type="ECO:0000256" key="5">
    <source>
        <dbReference type="ARBA" id="ARBA00023136"/>
    </source>
</evidence>
<feature type="transmembrane region" description="Helical" evidence="7">
    <location>
        <begin position="411"/>
        <end position="430"/>
    </location>
</feature>
<dbReference type="InterPro" id="IPR020846">
    <property type="entry name" value="MFS_dom"/>
</dbReference>
<feature type="region of interest" description="Disordered" evidence="6">
    <location>
        <begin position="1"/>
        <end position="24"/>
    </location>
</feature>
<dbReference type="Proteomes" id="UP000191522">
    <property type="component" value="Unassembled WGS sequence"/>
</dbReference>
<evidence type="ECO:0000256" key="2">
    <source>
        <dbReference type="ARBA" id="ARBA00008335"/>
    </source>
</evidence>
<feature type="transmembrane region" description="Helical" evidence="7">
    <location>
        <begin position="235"/>
        <end position="255"/>
    </location>
</feature>
<feature type="transmembrane region" description="Helical" evidence="7">
    <location>
        <begin position="147"/>
        <end position="169"/>
    </location>
</feature>
<dbReference type="OMA" id="MTWIACA"/>
<keyword evidence="4 7" id="KW-1133">Transmembrane helix</keyword>
<dbReference type="GO" id="GO:0005886">
    <property type="term" value="C:plasma membrane"/>
    <property type="evidence" value="ECO:0007669"/>
    <property type="project" value="UniProtKB-SubCell"/>
</dbReference>
<dbReference type="InterPro" id="IPR001763">
    <property type="entry name" value="Rhodanese-like_dom"/>
</dbReference>
<feature type="transmembrane region" description="Helical" evidence="7">
    <location>
        <begin position="80"/>
        <end position="99"/>
    </location>
</feature>
<feature type="transmembrane region" description="Helical" evidence="7">
    <location>
        <begin position="206"/>
        <end position="229"/>
    </location>
</feature>
<dbReference type="InterPro" id="IPR011701">
    <property type="entry name" value="MFS"/>
</dbReference>
<keyword evidence="5 7" id="KW-0472">Membrane</keyword>
<comment type="caution">
    <text evidence="10">The sequence shown here is derived from an EMBL/GenBank/DDBJ whole genome shotgun (WGS) entry which is preliminary data.</text>
</comment>
<dbReference type="GO" id="GO:0022857">
    <property type="term" value="F:transmembrane transporter activity"/>
    <property type="evidence" value="ECO:0007669"/>
    <property type="project" value="InterPro"/>
</dbReference>
<feature type="region of interest" description="Disordered" evidence="6">
    <location>
        <begin position="42"/>
        <end position="61"/>
    </location>
</feature>
<feature type="domain" description="Rhodanese" evidence="8">
    <location>
        <begin position="486"/>
        <end position="524"/>
    </location>
</feature>
<evidence type="ECO:0000313" key="11">
    <source>
        <dbReference type="Proteomes" id="UP000191522"/>
    </source>
</evidence>
<feature type="transmembrane region" description="Helical" evidence="7">
    <location>
        <begin position="484"/>
        <end position="502"/>
    </location>
</feature>
<dbReference type="PANTHER" id="PTHR23502:SF134">
    <property type="entry name" value="MAJOR FACILITATOR SUPERFAMILY (MFS) PROFILE DOMAIN-CONTAINING PROTEIN-RELATED"/>
    <property type="match status" value="1"/>
</dbReference>
<dbReference type="AlphaFoldDB" id="A0A1V6P7S4"/>
<protein>
    <submittedName>
        <fullName evidence="10">Uncharacterized protein</fullName>
    </submittedName>
</protein>
<dbReference type="PROSITE" id="PS50850">
    <property type="entry name" value="MFS"/>
    <property type="match status" value="1"/>
</dbReference>
<feature type="transmembrane region" description="Helical" evidence="7">
    <location>
        <begin position="508"/>
        <end position="526"/>
    </location>
</feature>
<evidence type="ECO:0000256" key="4">
    <source>
        <dbReference type="ARBA" id="ARBA00022989"/>
    </source>
</evidence>
<dbReference type="Gene3D" id="1.20.1250.20">
    <property type="entry name" value="MFS general substrate transporter like domains"/>
    <property type="match status" value="1"/>
</dbReference>
<dbReference type="InterPro" id="IPR036259">
    <property type="entry name" value="MFS_trans_sf"/>
</dbReference>
<gene>
    <name evidence="10" type="ORF">PENDEC_c018G05097</name>
</gene>
<dbReference type="SUPFAM" id="SSF103473">
    <property type="entry name" value="MFS general substrate transporter"/>
    <property type="match status" value="1"/>
</dbReference>
<feature type="compositionally biased region" description="Basic and acidic residues" evidence="6">
    <location>
        <begin position="15"/>
        <end position="24"/>
    </location>
</feature>
<feature type="transmembrane region" description="Helical" evidence="7">
    <location>
        <begin position="175"/>
        <end position="194"/>
    </location>
</feature>
<feature type="transmembrane region" description="Helical" evidence="7">
    <location>
        <begin position="111"/>
        <end position="135"/>
    </location>
</feature>
<accession>A0A1V6P7S4</accession>
<dbReference type="CDD" id="cd17323">
    <property type="entry name" value="MFS_Tpo1_MDR_like"/>
    <property type="match status" value="1"/>
</dbReference>
<dbReference type="EMBL" id="MDYL01000018">
    <property type="protein sequence ID" value="OQD72847.1"/>
    <property type="molecule type" value="Genomic_DNA"/>
</dbReference>